<dbReference type="Proteomes" id="UP001456524">
    <property type="component" value="Unassembled WGS sequence"/>
</dbReference>
<protein>
    <submittedName>
        <fullName evidence="1">Uncharacterized protein</fullName>
    </submittedName>
</protein>
<comment type="caution">
    <text evidence="1">The sequence shown here is derived from an EMBL/GenBank/DDBJ whole genome shotgun (WGS) entry which is preliminary data.</text>
</comment>
<reference evidence="1 2" key="1">
    <citation type="journal article" date="2022" name="G3 (Bethesda)">
        <title>Enemy or ally: a genomic approach to elucidate the lifestyle of Phyllosticta citrichinaensis.</title>
        <authorList>
            <person name="Buijs V.A."/>
            <person name="Groenewald J.Z."/>
            <person name="Haridas S."/>
            <person name="LaButti K.M."/>
            <person name="Lipzen A."/>
            <person name="Martin F.M."/>
            <person name="Barry K."/>
            <person name="Grigoriev I.V."/>
            <person name="Crous P.W."/>
            <person name="Seidl M.F."/>
        </authorList>
    </citation>
    <scope>NUCLEOTIDE SEQUENCE [LARGE SCALE GENOMIC DNA]</scope>
    <source>
        <strain evidence="1 2">CBS 129764</strain>
    </source>
</reference>
<name>A0ABR1Y3M1_9PEZI</name>
<gene>
    <name evidence="1" type="ORF">IWX90DRAFT_498031</name>
</gene>
<accession>A0ABR1Y3M1</accession>
<dbReference type="EMBL" id="JBBWUH010000002">
    <property type="protein sequence ID" value="KAK8175668.1"/>
    <property type="molecule type" value="Genomic_DNA"/>
</dbReference>
<evidence type="ECO:0000313" key="1">
    <source>
        <dbReference type="EMBL" id="KAK8175668.1"/>
    </source>
</evidence>
<sequence>MRDRAELNKTVGGRLISNFPLAHVCHDPSYNKEDCDYLKQQWAFPIIHETSSTSVMMPWFQNASYDPFAPREQRCELGNYPVYSIDVSSADDIAAGVKFE</sequence>
<keyword evidence="2" id="KW-1185">Reference proteome</keyword>
<evidence type="ECO:0000313" key="2">
    <source>
        <dbReference type="Proteomes" id="UP001456524"/>
    </source>
</evidence>
<proteinExistence type="predicted"/>
<organism evidence="1 2">
    <name type="scientific">Phyllosticta citrichinensis</name>
    <dbReference type="NCBI Taxonomy" id="1130410"/>
    <lineage>
        <taxon>Eukaryota</taxon>
        <taxon>Fungi</taxon>
        <taxon>Dikarya</taxon>
        <taxon>Ascomycota</taxon>
        <taxon>Pezizomycotina</taxon>
        <taxon>Dothideomycetes</taxon>
        <taxon>Dothideomycetes incertae sedis</taxon>
        <taxon>Botryosphaeriales</taxon>
        <taxon>Phyllostictaceae</taxon>
        <taxon>Phyllosticta</taxon>
    </lineage>
</organism>